<dbReference type="Gene3D" id="3.30.70.1290">
    <property type="entry name" value="Transposase IS200-like"/>
    <property type="match status" value="1"/>
</dbReference>
<dbReference type="EMBL" id="JAVDWV010000031">
    <property type="protein sequence ID" value="MDR7157175.1"/>
    <property type="molecule type" value="Genomic_DNA"/>
</dbReference>
<dbReference type="PANTHER" id="PTHR33360">
    <property type="entry name" value="TRANSPOSASE FOR INSERTION SEQUENCE ELEMENT IS200"/>
    <property type="match status" value="1"/>
</dbReference>
<evidence type="ECO:0000259" key="1">
    <source>
        <dbReference type="SMART" id="SM01321"/>
    </source>
</evidence>
<accession>A0ABU1X6G1</accession>
<proteinExistence type="predicted"/>
<dbReference type="Proteomes" id="UP001267638">
    <property type="component" value="Unassembled WGS sequence"/>
</dbReference>
<comment type="caution">
    <text evidence="2">The sequence shown here is derived from an EMBL/GenBank/DDBJ whole genome shotgun (WGS) entry which is preliminary data.</text>
</comment>
<dbReference type="NCBIfam" id="NF033573">
    <property type="entry name" value="transpos_IS200"/>
    <property type="match status" value="1"/>
</dbReference>
<sequence>MIRNSVVYHVPMMCRNQTASTFDDREQAMCFHQIALMTKVDHQTRSHPSRDVPPSLLRSTHFCRLESSMRRNPSDFSRILASAPDSASSLLSSEKMNSPKGESSFFPRIAGYGLQQRLSHNISSSLSSRLGTETQFSAAKYRFKVLHGEVRLRVREIIRQVCAEMGVTIVHGVLSRDHVHMFVEIPPHVSVSDFVRRAKGRSSRKIQQEFEHIRKRYWGQRFWQRGYFSTTSGNITDDTILRYLDKHGHKNGFSPAP</sequence>
<dbReference type="PANTHER" id="PTHR33360:SF2">
    <property type="entry name" value="TRANSPOSASE FOR INSERTION SEQUENCE ELEMENT IS200"/>
    <property type="match status" value="1"/>
</dbReference>
<dbReference type="SMART" id="SM01321">
    <property type="entry name" value="Y1_Tnp"/>
    <property type="match status" value="1"/>
</dbReference>
<dbReference type="InterPro" id="IPR036515">
    <property type="entry name" value="Transposase_17_sf"/>
</dbReference>
<evidence type="ECO:0000313" key="3">
    <source>
        <dbReference type="Proteomes" id="UP001267638"/>
    </source>
</evidence>
<protein>
    <submittedName>
        <fullName evidence="2">REP element-mobilizing transposase RayT</fullName>
    </submittedName>
</protein>
<dbReference type="Pfam" id="PF01797">
    <property type="entry name" value="Y1_Tnp"/>
    <property type="match status" value="1"/>
</dbReference>
<reference evidence="2 3" key="1">
    <citation type="submission" date="2023-07" db="EMBL/GenBank/DDBJ databases">
        <title>Sorghum-associated microbial communities from plants grown in Nebraska, USA.</title>
        <authorList>
            <person name="Schachtman D."/>
        </authorList>
    </citation>
    <scope>NUCLEOTIDE SEQUENCE [LARGE SCALE GENOMIC DNA]</scope>
    <source>
        <strain evidence="2 3">4256</strain>
    </source>
</reference>
<keyword evidence="3" id="KW-1185">Reference proteome</keyword>
<evidence type="ECO:0000313" key="2">
    <source>
        <dbReference type="EMBL" id="MDR7157175.1"/>
    </source>
</evidence>
<dbReference type="SUPFAM" id="SSF143422">
    <property type="entry name" value="Transposase IS200-like"/>
    <property type="match status" value="1"/>
</dbReference>
<organism evidence="2 3">
    <name type="scientific">Sphingobium xenophagum</name>
    <dbReference type="NCBI Taxonomy" id="121428"/>
    <lineage>
        <taxon>Bacteria</taxon>
        <taxon>Pseudomonadati</taxon>
        <taxon>Pseudomonadota</taxon>
        <taxon>Alphaproteobacteria</taxon>
        <taxon>Sphingomonadales</taxon>
        <taxon>Sphingomonadaceae</taxon>
        <taxon>Sphingobium</taxon>
    </lineage>
</organism>
<dbReference type="InterPro" id="IPR002686">
    <property type="entry name" value="Transposase_17"/>
</dbReference>
<feature type="domain" description="Transposase IS200-like" evidence="1">
    <location>
        <begin position="135"/>
        <end position="247"/>
    </location>
</feature>
<gene>
    <name evidence="2" type="ORF">J2W40_004023</name>
</gene>
<name>A0ABU1X6G1_SPHXE</name>